<gene>
    <name evidence="2" type="ORF">CC78DRAFT_132951</name>
</gene>
<feature type="region of interest" description="Disordered" evidence="1">
    <location>
        <begin position="503"/>
        <end position="529"/>
    </location>
</feature>
<feature type="region of interest" description="Disordered" evidence="1">
    <location>
        <begin position="109"/>
        <end position="155"/>
    </location>
</feature>
<dbReference type="GO" id="GO:0003700">
    <property type="term" value="F:DNA-binding transcription factor activity"/>
    <property type="evidence" value="ECO:0007669"/>
    <property type="project" value="InterPro"/>
</dbReference>
<dbReference type="Gene3D" id="3.30.160.60">
    <property type="entry name" value="Classic Zinc Finger"/>
    <property type="match status" value="1"/>
</dbReference>
<protein>
    <recommendedName>
        <fullName evidence="4">C2H2-type domain-containing protein</fullName>
    </recommendedName>
</protein>
<sequence>MAFNQFTDIPQLQLSDDSPLGLWSIEYFGYPMHLVRQESFRTITHRDDMGYGEMRDQSMSSMEPMQRFLHGYDTQPHPLGLLQAKLDNTLTQSHPLRLYERPWPSVENLAYSPRNGSPDRTSDSENSSQGLPTELRSPHPILQAPCGSPSEFSQPLSFPPAELLIGGTYAPELPGPGQGINLREIEYAHQDIETAIEDQDHEDTKHDFDYDQESIYPKGDHVSDAYQNYPDPAARQRDPESVQPLDRTDADSSDSDYKPFTNKTNKKRRSSASSSGSGRQSQKRSKHGRKSSTTSSHSTSNKVTKKTRGPIASPTSPRGAIPDDADQRPFPCPLASYGCLSDFSSKNEWKRHVSTQHVKLGFWRCDLCTTTVNPSDNRTIYHNDFNRKDLFTQHLRRMHAAPIHKGPSARNPKEYQVSEDNLVDHQKRCYKVLRLAPQQSSCLFCNHDFSGPSSWDERMEHVGRHLEKDRKSGGVSTNCADWRQDKVLENYLLEEGLIVQDRNGGWKIGDGKPHRHSGSDSDEESDIDN</sequence>
<evidence type="ECO:0000256" key="1">
    <source>
        <dbReference type="SAM" id="MobiDB-lite"/>
    </source>
</evidence>
<feature type="compositionally biased region" description="Basic and acidic residues" evidence="1">
    <location>
        <begin position="234"/>
        <end position="250"/>
    </location>
</feature>
<accession>A0A9P4TQ92</accession>
<name>A0A9P4TQ92_9PLEO</name>
<keyword evidence="3" id="KW-1185">Reference proteome</keyword>
<feature type="region of interest" description="Disordered" evidence="1">
    <location>
        <begin position="211"/>
        <end position="327"/>
    </location>
</feature>
<dbReference type="InterPro" id="IPR039970">
    <property type="entry name" value="TF_Grauzone"/>
</dbReference>
<dbReference type="Proteomes" id="UP000800093">
    <property type="component" value="Unassembled WGS sequence"/>
</dbReference>
<feature type="compositionally biased region" description="Basic residues" evidence="1">
    <location>
        <begin position="281"/>
        <end position="290"/>
    </location>
</feature>
<dbReference type="OrthoDB" id="5388486at2759"/>
<feature type="compositionally biased region" description="Low complexity" evidence="1">
    <location>
        <begin position="291"/>
        <end position="302"/>
    </location>
</feature>
<dbReference type="PANTHER" id="PTHR23225:SF2">
    <property type="entry name" value="AT09679P-RELATED"/>
    <property type="match status" value="1"/>
</dbReference>
<dbReference type="PANTHER" id="PTHR23225">
    <property type="entry name" value="ZINC FINGER PROTEIN"/>
    <property type="match status" value="1"/>
</dbReference>
<reference evidence="3" key="1">
    <citation type="journal article" date="2020" name="Stud. Mycol.">
        <title>101 Dothideomycetes genomes: A test case for predicting lifestyles and emergence of pathogens.</title>
        <authorList>
            <person name="Haridas S."/>
            <person name="Albert R."/>
            <person name="Binder M."/>
            <person name="Bloem J."/>
            <person name="LaButti K."/>
            <person name="Salamov A."/>
            <person name="Andreopoulos B."/>
            <person name="Baker S."/>
            <person name="Barry K."/>
            <person name="Bills G."/>
            <person name="Bluhm B."/>
            <person name="Cannon C."/>
            <person name="Castanera R."/>
            <person name="Culley D."/>
            <person name="Daum C."/>
            <person name="Ezra D."/>
            <person name="Gonzalez J."/>
            <person name="Henrissat B."/>
            <person name="Kuo A."/>
            <person name="Liang C."/>
            <person name="Lipzen A."/>
            <person name="Lutzoni F."/>
            <person name="Magnuson J."/>
            <person name="Mondo S."/>
            <person name="Nolan M."/>
            <person name="Ohm R."/>
            <person name="Pangilinan J."/>
            <person name="Park H.-J."/>
            <person name="Ramirez L."/>
            <person name="Alfaro M."/>
            <person name="Sun H."/>
            <person name="Tritt A."/>
            <person name="Yoshinaga Y."/>
            <person name="Zwiers L.-H."/>
            <person name="Turgeon B."/>
            <person name="Goodwin S."/>
            <person name="Spatafora J."/>
            <person name="Crous P."/>
            <person name="Grigoriev I."/>
        </authorList>
    </citation>
    <scope>NUCLEOTIDE SEQUENCE [LARGE SCALE GENOMIC DNA]</scope>
    <source>
        <strain evidence="3">CBS 304.66</strain>
    </source>
</reference>
<dbReference type="AlphaFoldDB" id="A0A9P4TQ92"/>
<feature type="compositionally biased region" description="Polar residues" evidence="1">
    <location>
        <begin position="114"/>
        <end position="131"/>
    </location>
</feature>
<dbReference type="EMBL" id="ML986579">
    <property type="protein sequence ID" value="KAF2270441.1"/>
    <property type="molecule type" value="Genomic_DNA"/>
</dbReference>
<comment type="caution">
    <text evidence="2">The sequence shown here is derived from an EMBL/GenBank/DDBJ whole genome shotgun (WGS) entry which is preliminary data.</text>
</comment>
<evidence type="ECO:0000313" key="3">
    <source>
        <dbReference type="Proteomes" id="UP000800093"/>
    </source>
</evidence>
<feature type="compositionally biased region" description="Acidic residues" evidence="1">
    <location>
        <begin position="520"/>
        <end position="529"/>
    </location>
</feature>
<evidence type="ECO:0000313" key="2">
    <source>
        <dbReference type="EMBL" id="KAF2270441.1"/>
    </source>
</evidence>
<organism evidence="2 3">
    <name type="scientific">Lojkania enalia</name>
    <dbReference type="NCBI Taxonomy" id="147567"/>
    <lineage>
        <taxon>Eukaryota</taxon>
        <taxon>Fungi</taxon>
        <taxon>Dikarya</taxon>
        <taxon>Ascomycota</taxon>
        <taxon>Pezizomycotina</taxon>
        <taxon>Dothideomycetes</taxon>
        <taxon>Pleosporomycetidae</taxon>
        <taxon>Pleosporales</taxon>
        <taxon>Pleosporales incertae sedis</taxon>
        <taxon>Lojkania</taxon>
    </lineage>
</organism>
<proteinExistence type="predicted"/>
<feature type="compositionally biased region" description="Low complexity" evidence="1">
    <location>
        <begin position="271"/>
        <end position="280"/>
    </location>
</feature>
<evidence type="ECO:0008006" key="4">
    <source>
        <dbReference type="Google" id="ProtNLM"/>
    </source>
</evidence>